<organism evidence="2 3">
    <name type="scientific">Pseudoxanthobacter soli DSM 19599</name>
    <dbReference type="NCBI Taxonomy" id="1123029"/>
    <lineage>
        <taxon>Bacteria</taxon>
        <taxon>Pseudomonadati</taxon>
        <taxon>Pseudomonadota</taxon>
        <taxon>Alphaproteobacteria</taxon>
        <taxon>Hyphomicrobiales</taxon>
        <taxon>Segnochrobactraceae</taxon>
        <taxon>Pseudoxanthobacter</taxon>
    </lineage>
</organism>
<feature type="transmembrane region" description="Helical" evidence="1">
    <location>
        <begin position="108"/>
        <end position="130"/>
    </location>
</feature>
<proteinExistence type="predicted"/>
<feature type="transmembrane region" description="Helical" evidence="1">
    <location>
        <begin position="200"/>
        <end position="222"/>
    </location>
</feature>
<feature type="transmembrane region" description="Helical" evidence="1">
    <location>
        <begin position="39"/>
        <end position="60"/>
    </location>
</feature>
<dbReference type="InterPro" id="IPR009781">
    <property type="entry name" value="DUF1345"/>
</dbReference>
<dbReference type="STRING" id="1123029.SAMN02745172_02079"/>
<keyword evidence="1" id="KW-0472">Membrane</keyword>
<reference evidence="2 3" key="1">
    <citation type="submission" date="2016-12" db="EMBL/GenBank/DDBJ databases">
        <authorList>
            <person name="Song W.-J."/>
            <person name="Kurnit D.M."/>
        </authorList>
    </citation>
    <scope>NUCLEOTIDE SEQUENCE [LARGE SCALE GENOMIC DNA]</scope>
    <source>
        <strain evidence="2 3">DSM 19599</strain>
    </source>
</reference>
<dbReference type="RefSeq" id="WP_073628386.1">
    <property type="nucleotide sequence ID" value="NZ_FRXO01000004.1"/>
</dbReference>
<name>A0A1M7ZKL3_9HYPH</name>
<accession>A0A1M7ZKL3</accession>
<feature type="transmembrane region" description="Helical" evidence="1">
    <location>
        <begin position="80"/>
        <end position="101"/>
    </location>
</feature>
<sequence length="226" mass="24158">MASGSGGFSLPFRRHVPFYIAALCAAAGFFAAWLMRRELAVPVSANAFFVVYLVLTGIGVPRMTPSYLKRHAAASDEPVWIIFLVTFAAIVVAVASLFLLINNKSEPGGVALALTLAAVPLGWFTIHMMAATHYAHLYWQPSLNAAGVPDKPRKPRGGLAFPGTDEPCGTDFLYFAYVIGMTAQTSDTNVTSSAMRRVNLVHSIVSFFFNTVLVAAAVNVAVTLGS</sequence>
<dbReference type="Proteomes" id="UP000186406">
    <property type="component" value="Unassembled WGS sequence"/>
</dbReference>
<dbReference type="EMBL" id="FRXO01000004">
    <property type="protein sequence ID" value="SHO65434.1"/>
    <property type="molecule type" value="Genomic_DNA"/>
</dbReference>
<gene>
    <name evidence="2" type="ORF">SAMN02745172_02079</name>
</gene>
<protein>
    <submittedName>
        <fullName evidence="2">Uncharacterized membrane protein</fullName>
    </submittedName>
</protein>
<evidence type="ECO:0000313" key="3">
    <source>
        <dbReference type="Proteomes" id="UP000186406"/>
    </source>
</evidence>
<dbReference type="AlphaFoldDB" id="A0A1M7ZKL3"/>
<feature type="transmembrane region" description="Helical" evidence="1">
    <location>
        <begin position="16"/>
        <end position="34"/>
    </location>
</feature>
<keyword evidence="3" id="KW-1185">Reference proteome</keyword>
<dbReference type="Pfam" id="PF07077">
    <property type="entry name" value="DUF1345"/>
    <property type="match status" value="1"/>
</dbReference>
<evidence type="ECO:0000313" key="2">
    <source>
        <dbReference type="EMBL" id="SHO65434.1"/>
    </source>
</evidence>
<keyword evidence="1" id="KW-1133">Transmembrane helix</keyword>
<evidence type="ECO:0000256" key="1">
    <source>
        <dbReference type="SAM" id="Phobius"/>
    </source>
</evidence>
<keyword evidence="1" id="KW-0812">Transmembrane</keyword>